<organism evidence="2 3">
    <name type="scientific">Aldrovandia affinis</name>
    <dbReference type="NCBI Taxonomy" id="143900"/>
    <lineage>
        <taxon>Eukaryota</taxon>
        <taxon>Metazoa</taxon>
        <taxon>Chordata</taxon>
        <taxon>Craniata</taxon>
        <taxon>Vertebrata</taxon>
        <taxon>Euteleostomi</taxon>
        <taxon>Actinopterygii</taxon>
        <taxon>Neopterygii</taxon>
        <taxon>Teleostei</taxon>
        <taxon>Notacanthiformes</taxon>
        <taxon>Halosauridae</taxon>
        <taxon>Aldrovandia</taxon>
    </lineage>
</organism>
<evidence type="ECO:0000313" key="2">
    <source>
        <dbReference type="EMBL" id="KAJ8402693.1"/>
    </source>
</evidence>
<dbReference type="Proteomes" id="UP001221898">
    <property type="component" value="Unassembled WGS sequence"/>
</dbReference>
<feature type="compositionally biased region" description="Basic and acidic residues" evidence="1">
    <location>
        <begin position="26"/>
        <end position="37"/>
    </location>
</feature>
<keyword evidence="3" id="KW-1185">Reference proteome</keyword>
<accession>A0AAD7SI29</accession>
<proteinExistence type="predicted"/>
<name>A0AAD7SI29_9TELE</name>
<dbReference type="EMBL" id="JAINUG010000062">
    <property type="protein sequence ID" value="KAJ8402693.1"/>
    <property type="molecule type" value="Genomic_DNA"/>
</dbReference>
<gene>
    <name evidence="2" type="ORF">AAFF_G00363650</name>
</gene>
<evidence type="ECO:0000256" key="1">
    <source>
        <dbReference type="SAM" id="MobiDB-lite"/>
    </source>
</evidence>
<reference evidence="2" key="1">
    <citation type="journal article" date="2023" name="Science">
        <title>Genome structures resolve the early diversification of teleost fishes.</title>
        <authorList>
            <person name="Parey E."/>
            <person name="Louis A."/>
            <person name="Montfort J."/>
            <person name="Bouchez O."/>
            <person name="Roques C."/>
            <person name="Iampietro C."/>
            <person name="Lluch J."/>
            <person name="Castinel A."/>
            <person name="Donnadieu C."/>
            <person name="Desvignes T."/>
            <person name="Floi Bucao C."/>
            <person name="Jouanno E."/>
            <person name="Wen M."/>
            <person name="Mejri S."/>
            <person name="Dirks R."/>
            <person name="Jansen H."/>
            <person name="Henkel C."/>
            <person name="Chen W.J."/>
            <person name="Zahm M."/>
            <person name="Cabau C."/>
            <person name="Klopp C."/>
            <person name="Thompson A.W."/>
            <person name="Robinson-Rechavi M."/>
            <person name="Braasch I."/>
            <person name="Lecointre G."/>
            <person name="Bobe J."/>
            <person name="Postlethwait J.H."/>
            <person name="Berthelot C."/>
            <person name="Roest Crollius H."/>
            <person name="Guiguen Y."/>
        </authorList>
    </citation>
    <scope>NUCLEOTIDE SEQUENCE</scope>
    <source>
        <strain evidence="2">NC1722</strain>
    </source>
</reference>
<sequence>MKTLSDGGPPGRQRSEGPWQRRARTKTKEARLREQRRNNQACNHGGSYTPAQALMAYAEIRSCPALYVTERQMLLSPSPDQNIRVLNRVRAAIQ</sequence>
<feature type="region of interest" description="Disordered" evidence="1">
    <location>
        <begin position="1"/>
        <end position="47"/>
    </location>
</feature>
<evidence type="ECO:0000313" key="3">
    <source>
        <dbReference type="Proteomes" id="UP001221898"/>
    </source>
</evidence>
<comment type="caution">
    <text evidence="2">The sequence shown here is derived from an EMBL/GenBank/DDBJ whole genome shotgun (WGS) entry which is preliminary data.</text>
</comment>
<protein>
    <submittedName>
        <fullName evidence="2">Uncharacterized protein</fullName>
    </submittedName>
</protein>
<dbReference type="AlphaFoldDB" id="A0AAD7SI29"/>